<keyword evidence="2" id="KW-1133">Transmembrane helix</keyword>
<feature type="region of interest" description="Disordered" evidence="1">
    <location>
        <begin position="1"/>
        <end position="59"/>
    </location>
</feature>
<evidence type="ECO:0000313" key="4">
    <source>
        <dbReference type="Proteomes" id="UP000734511"/>
    </source>
</evidence>
<feature type="compositionally biased region" description="Basic and acidic residues" evidence="1">
    <location>
        <begin position="1"/>
        <end position="12"/>
    </location>
</feature>
<comment type="caution">
    <text evidence="3">The sequence shown here is derived from an EMBL/GenBank/DDBJ whole genome shotgun (WGS) entry which is preliminary data.</text>
</comment>
<dbReference type="RefSeq" id="WP_167985870.1">
    <property type="nucleotide sequence ID" value="NZ_JAATEJ010000026.1"/>
</dbReference>
<dbReference type="EMBL" id="JAATEJ010000026">
    <property type="protein sequence ID" value="NJP47025.1"/>
    <property type="molecule type" value="Genomic_DNA"/>
</dbReference>
<evidence type="ECO:0000256" key="1">
    <source>
        <dbReference type="SAM" id="MobiDB-lite"/>
    </source>
</evidence>
<evidence type="ECO:0000313" key="3">
    <source>
        <dbReference type="EMBL" id="NJP47025.1"/>
    </source>
</evidence>
<evidence type="ECO:0000256" key="2">
    <source>
        <dbReference type="SAM" id="Phobius"/>
    </source>
</evidence>
<name>A0ABX0ZVL3_9ACTN</name>
<keyword evidence="4" id="KW-1185">Reference proteome</keyword>
<gene>
    <name evidence="3" type="ORF">HCN08_27005</name>
</gene>
<organism evidence="3 4">
    <name type="scientific">Actinacidiphila epipremni</name>
    <dbReference type="NCBI Taxonomy" id="2053013"/>
    <lineage>
        <taxon>Bacteria</taxon>
        <taxon>Bacillati</taxon>
        <taxon>Actinomycetota</taxon>
        <taxon>Actinomycetes</taxon>
        <taxon>Kitasatosporales</taxon>
        <taxon>Streptomycetaceae</taxon>
        <taxon>Actinacidiphila</taxon>
    </lineage>
</organism>
<keyword evidence="2" id="KW-0472">Membrane</keyword>
<sequence length="297" mass="31769">MEEQSGDVRREGGTAGEQSPDAAGEQPPYTPDTAGEQSPSSEPAAYFAPEFVSGSVPPAPEPYRPMRRRTLTLVVAAAAVLGVLAGAGAGYKVQHDRPPTPLPPLIAAAPTQPPGAGPDLPAPKLADDRNAVYEGNLLTLLLPTPKGAKQRDRGWLTVADIADRFEESDEEFSELMENGFRRAVSTHWDSGPKNDSVYTEVTLTQFRDETTSYTAEVLSGTDYPDGVHQSYGTPIPGTMDGTVMPSGLPYEEGSLKVYVGQAFARVGDIFVEVYVSGLHPVSRKAVQSVITNQLERL</sequence>
<feature type="transmembrane region" description="Helical" evidence="2">
    <location>
        <begin position="71"/>
        <end position="91"/>
    </location>
</feature>
<accession>A0ABX0ZVL3</accession>
<dbReference type="Proteomes" id="UP000734511">
    <property type="component" value="Unassembled WGS sequence"/>
</dbReference>
<reference evidence="3 4" key="1">
    <citation type="submission" date="2020-03" db="EMBL/GenBank/DDBJ databases">
        <title>WGS of actinomycetes isolated from Thailand.</title>
        <authorList>
            <person name="Thawai C."/>
        </authorList>
    </citation>
    <scope>NUCLEOTIDE SEQUENCE [LARGE SCALE GENOMIC DNA]</scope>
    <source>
        <strain evidence="3 4">PRB2-1</strain>
    </source>
</reference>
<keyword evidence="2" id="KW-0812">Transmembrane</keyword>
<protein>
    <submittedName>
        <fullName evidence="3">Uncharacterized protein</fullName>
    </submittedName>
</protein>
<proteinExistence type="predicted"/>